<sequence>MNIDPITFAVIKNGLDSITDEMAYTVVRIARSEIVKDVMDFSAALCAGDGQMVAQAKTIAQHLGAIPEAMESVLKAYEGNLHEGDVVIMNDPYHGGMHLPDIFMFVPIFHEGKRRAFAVVICHHTDVGGRVPGSNASDSTEIFQEGLRIPPLKLYERGVLNTTLEALLKINVRVPDRVWGDLSAQFAAAQVGRRGLEKLIQRYGADAVDAYMQELLDYAERLTRQEIMTWPKGIYRFLDHIDDDGFSETPIPIEVAITVRDDGTLLVDYTGSSPQVRGALNSTLSFTNSLTYLSVRCVLAKDVPSNVGMFRCVEVRAPEASILNPVMPAACAARALTGYRVFDAMLGALAQIVPDKVPAAGEGGNSVICISGLRPNREPFIIVDMICGAWGARPNKDGLEAVTNASQNLSNMPVEVMEAEHPVRIEDYALVPDSCGAGRYRGGVGIRRSYRILAPEALLQIRTDRVKFLPYGLAGGEPGGPSSNYMEIDGNRRDLPSKITTTVGTGTLVVHQQAGAGGFGDPLERDPAVVLDDLLDGKITAAFAARHYAVVLDGGQIDADATAALRARRRLASRDTATVDAD</sequence>
<dbReference type="EMBL" id="FUWJ01000002">
    <property type="protein sequence ID" value="SJZ74759.1"/>
    <property type="molecule type" value="Genomic_DNA"/>
</dbReference>
<feature type="domain" description="Hydantoinase B/oxoprolinase" evidence="1">
    <location>
        <begin position="4"/>
        <end position="522"/>
    </location>
</feature>
<dbReference type="Proteomes" id="UP000190092">
    <property type="component" value="Unassembled WGS sequence"/>
</dbReference>
<dbReference type="OrthoDB" id="9761586at2"/>
<gene>
    <name evidence="2" type="ORF">SAMN02745126_02131</name>
</gene>
<organism evidence="2 3">
    <name type="scientific">Enhydrobacter aerosaccus</name>
    <dbReference type="NCBI Taxonomy" id="225324"/>
    <lineage>
        <taxon>Bacteria</taxon>
        <taxon>Pseudomonadati</taxon>
        <taxon>Pseudomonadota</taxon>
        <taxon>Alphaproteobacteria</taxon>
        <taxon>Hyphomicrobiales</taxon>
        <taxon>Enhydrobacter</taxon>
    </lineage>
</organism>
<dbReference type="RefSeq" id="WP_085933847.1">
    <property type="nucleotide sequence ID" value="NZ_FUWJ01000002.1"/>
</dbReference>
<name>A0A1T4N616_9HYPH</name>
<evidence type="ECO:0000313" key="2">
    <source>
        <dbReference type="EMBL" id="SJZ74759.1"/>
    </source>
</evidence>
<dbReference type="STRING" id="225324.SAMN02745126_02131"/>
<keyword evidence="3" id="KW-1185">Reference proteome</keyword>
<proteinExistence type="predicted"/>
<dbReference type="GO" id="GO:0005829">
    <property type="term" value="C:cytosol"/>
    <property type="evidence" value="ECO:0007669"/>
    <property type="project" value="TreeGrafter"/>
</dbReference>
<accession>A0A1T4N616</accession>
<dbReference type="GO" id="GO:0006749">
    <property type="term" value="P:glutathione metabolic process"/>
    <property type="evidence" value="ECO:0007669"/>
    <property type="project" value="TreeGrafter"/>
</dbReference>
<protein>
    <submittedName>
        <fullName evidence="2">N-methylhydantoinase B</fullName>
    </submittedName>
</protein>
<dbReference type="Pfam" id="PF02538">
    <property type="entry name" value="Hydantoinase_B"/>
    <property type="match status" value="1"/>
</dbReference>
<dbReference type="InterPro" id="IPR045079">
    <property type="entry name" value="Oxoprolinase-like"/>
</dbReference>
<dbReference type="PANTHER" id="PTHR11365:SF23">
    <property type="entry name" value="HYPOTHETICAL 5-OXOPROLINASE (EUROFUNG)-RELATED"/>
    <property type="match status" value="1"/>
</dbReference>
<evidence type="ECO:0000259" key="1">
    <source>
        <dbReference type="Pfam" id="PF02538"/>
    </source>
</evidence>
<dbReference type="PANTHER" id="PTHR11365">
    <property type="entry name" value="5-OXOPROLINASE RELATED"/>
    <property type="match status" value="1"/>
</dbReference>
<dbReference type="InterPro" id="IPR003692">
    <property type="entry name" value="Hydantoinase_B"/>
</dbReference>
<dbReference type="GO" id="GO:0017168">
    <property type="term" value="F:5-oxoprolinase (ATP-hydrolyzing) activity"/>
    <property type="evidence" value="ECO:0007669"/>
    <property type="project" value="TreeGrafter"/>
</dbReference>
<evidence type="ECO:0000313" key="3">
    <source>
        <dbReference type="Proteomes" id="UP000190092"/>
    </source>
</evidence>
<reference evidence="3" key="1">
    <citation type="submission" date="2017-02" db="EMBL/GenBank/DDBJ databases">
        <authorList>
            <person name="Varghese N."/>
            <person name="Submissions S."/>
        </authorList>
    </citation>
    <scope>NUCLEOTIDE SEQUENCE [LARGE SCALE GENOMIC DNA]</scope>
    <source>
        <strain evidence="3">ATCC 27094</strain>
    </source>
</reference>
<dbReference type="AlphaFoldDB" id="A0A1T4N616"/>